<dbReference type="Gene3D" id="3.40.50.880">
    <property type="match status" value="1"/>
</dbReference>
<comment type="caution">
    <text evidence="2">The sequence shown here is derived from an EMBL/GenBank/DDBJ whole genome shotgun (WGS) entry which is preliminary data.</text>
</comment>
<evidence type="ECO:0000313" key="3">
    <source>
        <dbReference type="Proteomes" id="UP000664317"/>
    </source>
</evidence>
<dbReference type="PROSITE" id="PS51273">
    <property type="entry name" value="GATASE_TYPE_1"/>
    <property type="match status" value="1"/>
</dbReference>
<evidence type="ECO:0000313" key="2">
    <source>
        <dbReference type="EMBL" id="MBN7813184.1"/>
    </source>
</evidence>
<evidence type="ECO:0000259" key="1">
    <source>
        <dbReference type="Pfam" id="PF00117"/>
    </source>
</evidence>
<proteinExistence type="predicted"/>
<keyword evidence="3" id="KW-1185">Reference proteome</keyword>
<dbReference type="Proteomes" id="UP000664317">
    <property type="component" value="Unassembled WGS sequence"/>
</dbReference>
<feature type="domain" description="Glutamine amidotransferase" evidence="1">
    <location>
        <begin position="79"/>
        <end position="237"/>
    </location>
</feature>
<dbReference type="SUPFAM" id="SSF52317">
    <property type="entry name" value="Class I glutamine amidotransferase-like"/>
    <property type="match status" value="1"/>
</dbReference>
<dbReference type="EMBL" id="JAFKCT010000010">
    <property type="protein sequence ID" value="MBN7813184.1"/>
    <property type="molecule type" value="Genomic_DNA"/>
</dbReference>
<protein>
    <submittedName>
        <fullName evidence="2">GMP synthase</fullName>
    </submittedName>
</protein>
<organism evidence="2 3">
    <name type="scientific">Algoriphagus oliviformis</name>
    <dbReference type="NCBI Taxonomy" id="2811231"/>
    <lineage>
        <taxon>Bacteria</taxon>
        <taxon>Pseudomonadati</taxon>
        <taxon>Bacteroidota</taxon>
        <taxon>Cytophagia</taxon>
        <taxon>Cytophagales</taxon>
        <taxon>Cyclobacteriaceae</taxon>
        <taxon>Algoriphagus</taxon>
    </lineage>
</organism>
<dbReference type="InterPro" id="IPR029062">
    <property type="entry name" value="Class_I_gatase-like"/>
</dbReference>
<name>A0ABS3C7T8_9BACT</name>
<dbReference type="Pfam" id="PF00117">
    <property type="entry name" value="GATase"/>
    <property type="match status" value="1"/>
</dbReference>
<sequence length="303" mass="34734">MFFWSKASGEASGECVPLLAGNNRTWTVGKKKVNLAILDMYDGEPNQGMRCIHDILARFSEVISYREFDVRGKAELPDVRNFDVFISTGGPGDPLEGDGHWDLLYNEFLDQIWIWNQNHSQKKQLLLICHSFQMACKHFGLGQITKRKSTSFGVTTIHKTAEGMSDPLFADLDNPFWAVDSREYQVVRPDNRKFKALGAKLIAMEKIRNHVEYERAIMGIRFSDEIVGTQFHPEADPVSFLEHLKKPMVREKIIELKGKARFRTMLENLVDENKIYKTNETLIPNFLEQAIRKLKVANAPTLT</sequence>
<accession>A0ABS3C7T8</accession>
<reference evidence="2 3" key="1">
    <citation type="submission" date="2021-03" db="EMBL/GenBank/DDBJ databases">
        <title>novel species isolated from a fishpond in China.</title>
        <authorList>
            <person name="Lu H."/>
            <person name="Cai Z."/>
        </authorList>
    </citation>
    <scope>NUCLEOTIDE SEQUENCE [LARGE SCALE GENOMIC DNA]</scope>
    <source>
        <strain evidence="2 3">H41</strain>
    </source>
</reference>
<dbReference type="InterPro" id="IPR017926">
    <property type="entry name" value="GATASE"/>
</dbReference>
<gene>
    <name evidence="2" type="ORF">J0A68_19670</name>
</gene>